<dbReference type="EMBL" id="LKFU01000043">
    <property type="protein sequence ID" value="RND87615.1"/>
    <property type="molecule type" value="Genomic_DNA"/>
</dbReference>
<reference evidence="1 2" key="1">
    <citation type="journal article" date="2018" name="Front. Microbiol.">
        <title>Conversion of Methionine to Cysteine in Lactobacillus paracasei Depends on the Highly Mobile cysK-ctl-cysE Gene Cluster.</title>
        <authorList>
            <person name="Wuthrich D."/>
            <person name="Irmler S."/>
            <person name="Berthoud H."/>
            <person name="Guggenbuhl B."/>
            <person name="Eugster E."/>
            <person name="Bruggmann R."/>
        </authorList>
    </citation>
    <scope>NUCLEOTIDE SEQUENCE [LARGE SCALE GENOMIC DNA]</scope>
    <source>
        <strain evidence="1 2">FAM18172</strain>
    </source>
</reference>
<gene>
    <name evidence="1" type="ORF">FAM18172_00692</name>
</gene>
<name>A0A422LMP7_LACPA</name>
<accession>A0A422LMP7</accession>
<dbReference type="AlphaFoldDB" id="A0A422LMP7"/>
<evidence type="ECO:0000313" key="2">
    <source>
        <dbReference type="Proteomes" id="UP000285532"/>
    </source>
</evidence>
<sequence length="325" mass="35863">MHTSIDKPSCIIKPKDSAQTSLVSVLVGVLRVYKEGIITKTQQWRAVSRSWFALFTMIFWVLLFVEAFSTGMMLTIGSPVRTEAVIVKSKGLDQLTQTLNQQLLTAAAKSGASLDKRTVLVTTDDTQRLAKNMVAASSLHQPHVSLTTIEESVTSRLQTAATVQHQNFDQKKVLASLKTTLEREINLHVMAQGWGLVYPLLVLMTQTAVIVAAILMAFVLLIMIKTAHSWRRFLAVTGRSTYVMGYIGGFMAMFVTANPFLGAVVSRIAINQQLTRDLILAYSPLWQRVAGWTIIIGLLVAGVSHFFPRAQAEDDDLLTAERSAL</sequence>
<organism evidence="1 2">
    <name type="scientific">Lacticaseibacillus paracasei</name>
    <name type="common">Lactobacillus paracasei</name>
    <dbReference type="NCBI Taxonomy" id="1597"/>
    <lineage>
        <taxon>Bacteria</taxon>
        <taxon>Bacillati</taxon>
        <taxon>Bacillota</taxon>
        <taxon>Bacilli</taxon>
        <taxon>Lactobacillales</taxon>
        <taxon>Lactobacillaceae</taxon>
        <taxon>Lacticaseibacillus</taxon>
    </lineage>
</organism>
<evidence type="ECO:0000313" key="1">
    <source>
        <dbReference type="EMBL" id="RND87615.1"/>
    </source>
</evidence>
<comment type="caution">
    <text evidence="1">The sequence shown here is derived from an EMBL/GenBank/DDBJ whole genome shotgun (WGS) entry which is preliminary data.</text>
</comment>
<protein>
    <submittedName>
        <fullName evidence="1">Uncharacterized protein</fullName>
    </submittedName>
</protein>
<dbReference type="Proteomes" id="UP000285532">
    <property type="component" value="Unassembled WGS sequence"/>
</dbReference>
<proteinExistence type="predicted"/>